<evidence type="ECO:0000256" key="1">
    <source>
        <dbReference type="SAM" id="SignalP"/>
    </source>
</evidence>
<accession>A0A368V3F6</accession>
<evidence type="ECO:0000313" key="3">
    <source>
        <dbReference type="Proteomes" id="UP000252733"/>
    </source>
</evidence>
<keyword evidence="1" id="KW-0732">Signal</keyword>
<dbReference type="PROSITE" id="PS51257">
    <property type="entry name" value="PROKAR_LIPOPROTEIN"/>
    <property type="match status" value="1"/>
</dbReference>
<protein>
    <submittedName>
        <fullName evidence="2">Uncharacterized protein</fullName>
    </submittedName>
</protein>
<reference evidence="2 3" key="1">
    <citation type="submission" date="2018-07" db="EMBL/GenBank/DDBJ databases">
        <title>Freshwater and sediment microbial communities from various areas in North America, analyzing microbe dynamics in response to fracking.</title>
        <authorList>
            <person name="Lamendella R."/>
        </authorList>
    </citation>
    <scope>NUCLEOTIDE SEQUENCE [LARGE SCALE GENOMIC DNA]</scope>
    <source>
        <strain evidence="2 3">160A</strain>
    </source>
</reference>
<keyword evidence="3" id="KW-1185">Reference proteome</keyword>
<dbReference type="EMBL" id="QPIZ01000010">
    <property type="protein sequence ID" value="RCW35323.1"/>
    <property type="molecule type" value="Genomic_DNA"/>
</dbReference>
<feature type="signal peptide" evidence="1">
    <location>
        <begin position="1"/>
        <end position="25"/>
    </location>
</feature>
<proteinExistence type="predicted"/>
<organism evidence="2 3">
    <name type="scientific">Marinilabilia salmonicolor</name>
    <dbReference type="NCBI Taxonomy" id="989"/>
    <lineage>
        <taxon>Bacteria</taxon>
        <taxon>Pseudomonadati</taxon>
        <taxon>Bacteroidota</taxon>
        <taxon>Bacteroidia</taxon>
        <taxon>Marinilabiliales</taxon>
        <taxon>Marinilabiliaceae</taxon>
        <taxon>Marinilabilia</taxon>
    </lineage>
</organism>
<sequence length="619" mass="69211">MKTNKLYIVFSLLAVLMLGFSACQPEEYSLGEMITQNNLKYRIVQDAEDPNMVILQSLTEGVTPLWVTPMGRSSHIVDTVRIPFSGDYQFVYGVQSAGGFVQADTFTLELTTTNTDYIKDPLWEMLSGGVGKSKTWILDDGENGLATGPLTYADPSREQVWGNYEINWPATGSDVGATETDYQAEMIFDLIGGANLNTVKPNEEGGNESGVYSLNVDNHTLSTSDATIIRLPGFIPKATNWTNDLKILELNENELRIAVMRTNEEGPWYYVLNYVSKEYAENYVPGYQPDPNFDHGDQMMLLAGTSSTTWKLSPKSPFNWADLQGAFLNPWYAPGDYADWTGFNAEAVSGFEDARLTFTRTGDVEVVYQDGTRETGTFDIEGKTNLLTFNGFKPSFYISGGWVTATTTDYYEDEGGNVITGDNQWKIVKTKSKSGIITDVWFGKRDTGKDEYMVYHFVLEQNIPDFSREVTKALCGGIIGETQRTFKIDLEWPVDWRNPLGEGWTVPGEIADWYWSAEIAASVEDQSITFKQVDGVITATKVDEEGNIQTSPVTIDEESRAIVMSDMDIIKFGAGSWMNTAGPDYYVTSYDLHLIEDNGIWLGVKNSDTEYISYHYVVK</sequence>
<evidence type="ECO:0000313" key="2">
    <source>
        <dbReference type="EMBL" id="RCW35323.1"/>
    </source>
</evidence>
<gene>
    <name evidence="2" type="ORF">DFO77_11090</name>
</gene>
<comment type="caution">
    <text evidence="2">The sequence shown here is derived from an EMBL/GenBank/DDBJ whole genome shotgun (WGS) entry which is preliminary data.</text>
</comment>
<name>A0A368V3F6_9BACT</name>
<feature type="chain" id="PRO_5016636492" evidence="1">
    <location>
        <begin position="26"/>
        <end position="619"/>
    </location>
</feature>
<dbReference type="AlphaFoldDB" id="A0A368V3F6"/>
<dbReference type="Proteomes" id="UP000252733">
    <property type="component" value="Unassembled WGS sequence"/>
</dbReference>
<dbReference type="RefSeq" id="WP_114436993.1">
    <property type="nucleotide sequence ID" value="NZ_QPIZ01000010.1"/>
</dbReference>